<keyword evidence="2" id="KW-0813">Transport</keyword>
<keyword evidence="3" id="KW-0547">Nucleotide-binding</keyword>
<dbReference type="Pfam" id="PF00005">
    <property type="entry name" value="ABC_tran"/>
    <property type="match status" value="1"/>
</dbReference>
<protein>
    <submittedName>
        <fullName evidence="7">ABC transporter ATP-binding protein</fullName>
    </submittedName>
</protein>
<dbReference type="RefSeq" id="WP_027032395.1">
    <property type="nucleotide sequence ID" value="NZ_CP033367.1"/>
</dbReference>
<dbReference type="PANTHER" id="PTHR43820">
    <property type="entry name" value="HIGH-AFFINITY BRANCHED-CHAIN AMINO ACID TRANSPORT ATP-BINDING PROTEIN LIVF"/>
    <property type="match status" value="1"/>
</dbReference>
<dbReference type="InterPro" id="IPR003593">
    <property type="entry name" value="AAA+_ATPase"/>
</dbReference>
<dbReference type="PANTHER" id="PTHR43820:SF4">
    <property type="entry name" value="HIGH-AFFINITY BRANCHED-CHAIN AMINO ACID TRANSPORT ATP-BINDING PROTEIN LIVF"/>
    <property type="match status" value="1"/>
</dbReference>
<dbReference type="GO" id="GO:0005524">
    <property type="term" value="F:ATP binding"/>
    <property type="evidence" value="ECO:0007669"/>
    <property type="project" value="UniProtKB-KW"/>
</dbReference>
<dbReference type="InterPro" id="IPR017871">
    <property type="entry name" value="ABC_transporter-like_CS"/>
</dbReference>
<dbReference type="AlphaFoldDB" id="A0A6M7WL23"/>
<evidence type="ECO:0000256" key="5">
    <source>
        <dbReference type="ARBA" id="ARBA00022970"/>
    </source>
</evidence>
<evidence type="ECO:0000259" key="6">
    <source>
        <dbReference type="PROSITE" id="PS50893"/>
    </source>
</evidence>
<dbReference type="Proteomes" id="UP000503017">
    <property type="component" value="Chromosome"/>
</dbReference>
<evidence type="ECO:0000256" key="3">
    <source>
        <dbReference type="ARBA" id="ARBA00022741"/>
    </source>
</evidence>
<feature type="domain" description="ABC transporter" evidence="6">
    <location>
        <begin position="15"/>
        <end position="244"/>
    </location>
</feature>
<accession>A0A6M7WL23</accession>
<dbReference type="SMART" id="SM00382">
    <property type="entry name" value="AAA"/>
    <property type="match status" value="1"/>
</dbReference>
<evidence type="ECO:0000256" key="2">
    <source>
        <dbReference type="ARBA" id="ARBA00022448"/>
    </source>
</evidence>
<keyword evidence="4 7" id="KW-0067">ATP-binding</keyword>
<dbReference type="GO" id="GO:0015658">
    <property type="term" value="F:branched-chain amino acid transmembrane transporter activity"/>
    <property type="evidence" value="ECO:0007669"/>
    <property type="project" value="TreeGrafter"/>
</dbReference>
<sequence length="245" mass="26557">MSETGPTEQSKTEALRISGLDCFYGEVQVLYGLDLVLNQGEVLCLFGRNGAGKTTTLKAIMGLVPSSAGSIRLAGQELTGLPAHEVPKAGVAYVPQARRLFAEMTVAENIEIGLMARGKGKATRENVLDLFPLLRQRLRQRSGTLSGGEQQMLAMARALCLEPQVLLLDEPTEGLMPSMIAKIRETVSTLRDMGVSTILVEQRVDAVLSVADRVCFIENGRNRETVDVEELRADPSAVRRYVGVG</sequence>
<comment type="similarity">
    <text evidence="1">Belongs to the ABC transporter superfamily.</text>
</comment>
<reference evidence="7 8" key="1">
    <citation type="submission" date="2018-10" db="EMBL/GenBank/DDBJ databases">
        <authorList>
            <person name="Perry B.J."/>
            <person name="Sullivan J.T."/>
            <person name="Murphy R.J.T."/>
            <person name="Ramsay J.P."/>
            <person name="Ronson C.W."/>
        </authorList>
    </citation>
    <scope>NUCLEOTIDE SEQUENCE [LARGE SCALE GENOMIC DNA]</scope>
    <source>
        <strain evidence="7 8">R88b</strain>
    </source>
</reference>
<gene>
    <name evidence="7" type="ORF">EB235_03205</name>
</gene>
<dbReference type="CDD" id="cd03224">
    <property type="entry name" value="ABC_TM1139_LivF_branched"/>
    <property type="match status" value="1"/>
</dbReference>
<evidence type="ECO:0000313" key="8">
    <source>
        <dbReference type="Proteomes" id="UP000503017"/>
    </source>
</evidence>
<name>A0A6M7WL23_RHILI</name>
<dbReference type="PROSITE" id="PS00211">
    <property type="entry name" value="ABC_TRANSPORTER_1"/>
    <property type="match status" value="1"/>
</dbReference>
<dbReference type="GO" id="GO:0015807">
    <property type="term" value="P:L-amino acid transport"/>
    <property type="evidence" value="ECO:0007669"/>
    <property type="project" value="TreeGrafter"/>
</dbReference>
<dbReference type="Gene3D" id="3.40.50.300">
    <property type="entry name" value="P-loop containing nucleotide triphosphate hydrolases"/>
    <property type="match status" value="1"/>
</dbReference>
<evidence type="ECO:0000256" key="1">
    <source>
        <dbReference type="ARBA" id="ARBA00005417"/>
    </source>
</evidence>
<evidence type="ECO:0000256" key="4">
    <source>
        <dbReference type="ARBA" id="ARBA00022840"/>
    </source>
</evidence>
<organism evidence="7 8">
    <name type="scientific">Mesorhizobium loti R88b</name>
    <dbReference type="NCBI Taxonomy" id="935548"/>
    <lineage>
        <taxon>Bacteria</taxon>
        <taxon>Pseudomonadati</taxon>
        <taxon>Pseudomonadota</taxon>
        <taxon>Alphaproteobacteria</taxon>
        <taxon>Hyphomicrobiales</taxon>
        <taxon>Phyllobacteriaceae</taxon>
        <taxon>Mesorhizobium</taxon>
    </lineage>
</organism>
<dbReference type="InterPro" id="IPR027417">
    <property type="entry name" value="P-loop_NTPase"/>
</dbReference>
<proteinExistence type="inferred from homology"/>
<dbReference type="InterPro" id="IPR003439">
    <property type="entry name" value="ABC_transporter-like_ATP-bd"/>
</dbReference>
<dbReference type="InterPro" id="IPR052156">
    <property type="entry name" value="BCAA_Transport_ATP-bd_LivF"/>
</dbReference>
<dbReference type="GO" id="GO:0016887">
    <property type="term" value="F:ATP hydrolysis activity"/>
    <property type="evidence" value="ECO:0007669"/>
    <property type="project" value="InterPro"/>
</dbReference>
<evidence type="ECO:0000313" key="7">
    <source>
        <dbReference type="EMBL" id="QKD00604.1"/>
    </source>
</evidence>
<dbReference type="EMBL" id="CP033367">
    <property type="protein sequence ID" value="QKD00604.1"/>
    <property type="molecule type" value="Genomic_DNA"/>
</dbReference>
<dbReference type="PROSITE" id="PS50893">
    <property type="entry name" value="ABC_TRANSPORTER_2"/>
    <property type="match status" value="1"/>
</dbReference>
<dbReference type="SUPFAM" id="SSF52540">
    <property type="entry name" value="P-loop containing nucleoside triphosphate hydrolases"/>
    <property type="match status" value="1"/>
</dbReference>
<keyword evidence="5" id="KW-0029">Amino-acid transport</keyword>